<reference evidence="4 7" key="2">
    <citation type="submission" date="2016-03" db="EMBL/GenBank/DDBJ databases">
        <authorList>
            <person name="Ploux O."/>
        </authorList>
    </citation>
    <scope>NUCLEOTIDE SEQUENCE [LARGE SCALE GENOMIC DNA]</scope>
    <source>
        <strain evidence="4 7">R-45378</strain>
    </source>
</reference>
<keyword evidence="6" id="KW-1185">Reference proteome</keyword>
<accession>A0A177P7R0</accession>
<dbReference type="OrthoDB" id="278639at2"/>
<dbReference type="Pfam" id="PF01740">
    <property type="entry name" value="STAS"/>
    <property type="match status" value="1"/>
</dbReference>
<dbReference type="Proteomes" id="UP000077734">
    <property type="component" value="Unassembled WGS sequence"/>
</dbReference>
<dbReference type="PANTHER" id="PTHR33495">
    <property type="entry name" value="ANTI-SIGMA FACTOR ANTAGONIST TM_1081-RELATED-RELATED"/>
    <property type="match status" value="1"/>
</dbReference>
<dbReference type="KEGG" id="mko:MKLM6_2006"/>
<reference evidence="5 6" key="1">
    <citation type="submission" date="2016-03" db="EMBL/GenBank/DDBJ databases">
        <authorList>
            <person name="Heylen K."/>
            <person name="De Vos P."/>
            <person name="Vekeman B."/>
        </authorList>
    </citation>
    <scope>NUCLEOTIDE SEQUENCE [LARGE SCALE GENOMIC DNA]</scope>
    <source>
        <strain evidence="5 6">R-49807</strain>
    </source>
</reference>
<protein>
    <recommendedName>
        <fullName evidence="2">Anti-sigma factor antagonist</fullName>
    </recommendedName>
</protein>
<evidence type="ECO:0000313" key="6">
    <source>
        <dbReference type="Proteomes" id="UP000077734"/>
    </source>
</evidence>
<dbReference type="SUPFAM" id="SSF52091">
    <property type="entry name" value="SpoIIaa-like"/>
    <property type="match status" value="1"/>
</dbReference>
<gene>
    <name evidence="5" type="ORF">A1356_13900</name>
    <name evidence="4" type="ORF">A1507_10180</name>
</gene>
<evidence type="ECO:0000313" key="5">
    <source>
        <dbReference type="EMBL" id="OAI25350.1"/>
    </source>
</evidence>
<evidence type="ECO:0000256" key="2">
    <source>
        <dbReference type="RuleBase" id="RU003749"/>
    </source>
</evidence>
<comment type="similarity">
    <text evidence="1 2">Belongs to the anti-sigma-factor antagonist family.</text>
</comment>
<dbReference type="Gene3D" id="3.30.750.24">
    <property type="entry name" value="STAS domain"/>
    <property type="match status" value="1"/>
</dbReference>
<organism evidence="4 7">
    <name type="scientific">Methylomonas koyamae</name>
    <dbReference type="NCBI Taxonomy" id="702114"/>
    <lineage>
        <taxon>Bacteria</taxon>
        <taxon>Pseudomonadati</taxon>
        <taxon>Pseudomonadota</taxon>
        <taxon>Gammaproteobacteria</taxon>
        <taxon>Methylococcales</taxon>
        <taxon>Methylococcaceae</taxon>
        <taxon>Methylomonas</taxon>
    </lineage>
</organism>
<dbReference type="NCBIfam" id="TIGR00377">
    <property type="entry name" value="ant_ant_sig"/>
    <property type="match status" value="1"/>
</dbReference>
<dbReference type="PANTHER" id="PTHR33495:SF15">
    <property type="entry name" value="STAS DOMAIN-CONTAINING PROTEIN"/>
    <property type="match status" value="1"/>
</dbReference>
<evidence type="ECO:0000313" key="4">
    <source>
        <dbReference type="EMBL" id="OAI18100.1"/>
    </source>
</evidence>
<dbReference type="EMBL" id="LUUL01000082">
    <property type="protein sequence ID" value="OAI25350.1"/>
    <property type="molecule type" value="Genomic_DNA"/>
</dbReference>
<name>A0A177P7R0_9GAMM</name>
<dbReference type="Proteomes" id="UP000077857">
    <property type="component" value="Unassembled WGS sequence"/>
</dbReference>
<dbReference type="InterPro" id="IPR036513">
    <property type="entry name" value="STAS_dom_sf"/>
</dbReference>
<comment type="caution">
    <text evidence="4">The sequence shown here is derived from an EMBL/GenBank/DDBJ whole genome shotgun (WGS) entry which is preliminary data.</text>
</comment>
<dbReference type="AlphaFoldDB" id="A0A177P7R0"/>
<dbReference type="RefSeq" id="WP_054760754.1">
    <property type="nucleotide sequence ID" value="NZ_AP019777.1"/>
</dbReference>
<proteinExistence type="inferred from homology"/>
<dbReference type="GO" id="GO:0043856">
    <property type="term" value="F:anti-sigma factor antagonist activity"/>
    <property type="evidence" value="ECO:0007669"/>
    <property type="project" value="InterPro"/>
</dbReference>
<dbReference type="PROSITE" id="PS50801">
    <property type="entry name" value="STAS"/>
    <property type="match status" value="1"/>
</dbReference>
<dbReference type="EMBL" id="LUUJ01000062">
    <property type="protein sequence ID" value="OAI18100.1"/>
    <property type="molecule type" value="Genomic_DNA"/>
</dbReference>
<evidence type="ECO:0000313" key="7">
    <source>
        <dbReference type="Proteomes" id="UP000077857"/>
    </source>
</evidence>
<dbReference type="InterPro" id="IPR003658">
    <property type="entry name" value="Anti-sigma_ant"/>
</dbReference>
<evidence type="ECO:0000259" key="3">
    <source>
        <dbReference type="PROSITE" id="PS50801"/>
    </source>
</evidence>
<dbReference type="CDD" id="cd07043">
    <property type="entry name" value="STAS_anti-anti-sigma_factors"/>
    <property type="match status" value="1"/>
</dbReference>
<dbReference type="InterPro" id="IPR002645">
    <property type="entry name" value="STAS_dom"/>
</dbReference>
<evidence type="ECO:0000256" key="1">
    <source>
        <dbReference type="ARBA" id="ARBA00009013"/>
    </source>
</evidence>
<feature type="domain" description="STAS" evidence="3">
    <location>
        <begin position="1"/>
        <end position="99"/>
    </location>
</feature>
<sequence>MGIDARVDSGVLHIKVSGKFDFGVHNEFREAIKLAETGLKQIEVDLAGTDYMDSSALGMLLVLRDKIGGDKTAIRIKNARAEVKKILEIANFDKLFSLL</sequence>